<dbReference type="AlphaFoldDB" id="A0A0B4S181"/>
<dbReference type="InterPro" id="IPR003370">
    <property type="entry name" value="Chromate_transpt"/>
</dbReference>
<reference evidence="8 9" key="1">
    <citation type="submission" date="2014-10" db="EMBL/GenBank/DDBJ databases">
        <title>Complete genome sequence of Parvimonas micra KCOM 1535 (= ChDC B708).</title>
        <authorList>
            <person name="Kook J.-K."/>
            <person name="Park S.-N."/>
            <person name="Lim Y.K."/>
            <person name="Roh H."/>
        </authorList>
    </citation>
    <scope>NUCLEOTIDE SEQUENCE [LARGE SCALE GENOMIC DNA]</scope>
    <source>
        <strain evidence="9">KCOM 1535 / ChDC B708</strain>
    </source>
</reference>
<evidence type="ECO:0000256" key="6">
    <source>
        <dbReference type="ARBA" id="ARBA00023136"/>
    </source>
</evidence>
<evidence type="ECO:0000256" key="3">
    <source>
        <dbReference type="ARBA" id="ARBA00022475"/>
    </source>
</evidence>
<feature type="transmembrane region" description="Helical" evidence="7">
    <location>
        <begin position="74"/>
        <end position="97"/>
    </location>
</feature>
<dbReference type="OrthoDB" id="9788907at2"/>
<name>A0A0B4S181_9FIRM</name>
<dbReference type="KEGG" id="pmic:NW74_02330"/>
<comment type="similarity">
    <text evidence="2">Belongs to the chromate ion transporter (CHR) (TC 2.A.51) family.</text>
</comment>
<proteinExistence type="inferred from homology"/>
<keyword evidence="3" id="KW-1003">Cell membrane</keyword>
<evidence type="ECO:0000256" key="7">
    <source>
        <dbReference type="SAM" id="Phobius"/>
    </source>
</evidence>
<dbReference type="PANTHER" id="PTHR43663">
    <property type="entry name" value="CHROMATE TRANSPORT PROTEIN-RELATED"/>
    <property type="match status" value="1"/>
</dbReference>
<evidence type="ECO:0000313" key="9">
    <source>
        <dbReference type="Proteomes" id="UP000031386"/>
    </source>
</evidence>
<keyword evidence="4 7" id="KW-0812">Transmembrane</keyword>
<evidence type="ECO:0000256" key="2">
    <source>
        <dbReference type="ARBA" id="ARBA00005262"/>
    </source>
</evidence>
<dbReference type="RefSeq" id="WP_029949345.1">
    <property type="nucleotide sequence ID" value="NZ_CP009761.1"/>
</dbReference>
<sequence>MLFQLFKTFLWINTLTVGGGAAMIPVINKEIVEKKKYMTQEEFLDALGIAQSVPGVLGCNISIIVGYKLKGLAGALVCLFCSIFPAFLSILIIAIFFKDMSANYYVSKFFVAVKPALIAVLASAVIILGKKTKSQAIHYLISLIVLILVSYFKISPFLVIFLGGFGYVLYCKFLVDRH</sequence>
<feature type="transmembrane region" description="Helical" evidence="7">
    <location>
        <begin position="109"/>
        <end position="129"/>
    </location>
</feature>
<dbReference type="STRING" id="33033.NW74_02330"/>
<keyword evidence="9" id="KW-1185">Reference proteome</keyword>
<comment type="subcellular location">
    <subcellularLocation>
        <location evidence="1">Cell membrane</location>
        <topology evidence="1">Multi-pass membrane protein</topology>
    </subcellularLocation>
</comment>
<dbReference type="InterPro" id="IPR052518">
    <property type="entry name" value="CHR_Transporter"/>
</dbReference>
<keyword evidence="5 7" id="KW-1133">Transmembrane helix</keyword>
<accession>A0A0B4S181</accession>
<feature type="transmembrane region" description="Helical" evidence="7">
    <location>
        <begin position="47"/>
        <end position="67"/>
    </location>
</feature>
<protein>
    <submittedName>
        <fullName evidence="8">Chromate transporter</fullName>
    </submittedName>
</protein>
<dbReference type="PANTHER" id="PTHR43663:SF2">
    <property type="entry name" value="CHROMATE TRANSPORT PROTEIN-RELATED"/>
    <property type="match status" value="1"/>
</dbReference>
<dbReference type="GO" id="GO:0015109">
    <property type="term" value="F:chromate transmembrane transporter activity"/>
    <property type="evidence" value="ECO:0007669"/>
    <property type="project" value="InterPro"/>
</dbReference>
<keyword evidence="6 7" id="KW-0472">Membrane</keyword>
<evidence type="ECO:0000313" key="8">
    <source>
        <dbReference type="EMBL" id="AIZ36269.1"/>
    </source>
</evidence>
<organism evidence="8 9">
    <name type="scientific">Parvimonas micra</name>
    <dbReference type="NCBI Taxonomy" id="33033"/>
    <lineage>
        <taxon>Bacteria</taxon>
        <taxon>Bacillati</taxon>
        <taxon>Bacillota</taxon>
        <taxon>Tissierellia</taxon>
        <taxon>Tissierellales</taxon>
        <taxon>Peptoniphilaceae</taxon>
        <taxon>Parvimonas</taxon>
    </lineage>
</organism>
<evidence type="ECO:0000256" key="5">
    <source>
        <dbReference type="ARBA" id="ARBA00022989"/>
    </source>
</evidence>
<evidence type="ECO:0000256" key="4">
    <source>
        <dbReference type="ARBA" id="ARBA00022692"/>
    </source>
</evidence>
<dbReference type="EMBL" id="CP009761">
    <property type="protein sequence ID" value="AIZ36269.1"/>
    <property type="molecule type" value="Genomic_DNA"/>
</dbReference>
<dbReference type="GO" id="GO:0005886">
    <property type="term" value="C:plasma membrane"/>
    <property type="evidence" value="ECO:0007669"/>
    <property type="project" value="UniProtKB-SubCell"/>
</dbReference>
<dbReference type="Pfam" id="PF02417">
    <property type="entry name" value="Chromate_transp"/>
    <property type="match status" value="1"/>
</dbReference>
<feature type="transmembrane region" description="Helical" evidence="7">
    <location>
        <begin position="9"/>
        <end position="27"/>
    </location>
</feature>
<dbReference type="Proteomes" id="UP000031386">
    <property type="component" value="Chromosome"/>
</dbReference>
<evidence type="ECO:0000256" key="1">
    <source>
        <dbReference type="ARBA" id="ARBA00004651"/>
    </source>
</evidence>
<gene>
    <name evidence="8" type="ORF">NW74_02330</name>
</gene>
<feature type="transmembrane region" description="Helical" evidence="7">
    <location>
        <begin position="136"/>
        <end position="152"/>
    </location>
</feature>